<dbReference type="EnsemblPlants" id="KQK95789">
    <property type="protein sequence ID" value="KQK95789"/>
    <property type="gene ID" value="SETIT_028502mg"/>
</dbReference>
<name>K3ZPH2_SETIT</name>
<organism evidence="2 3">
    <name type="scientific">Setaria italica</name>
    <name type="common">Foxtail millet</name>
    <name type="synonym">Panicum italicum</name>
    <dbReference type="NCBI Taxonomy" id="4555"/>
    <lineage>
        <taxon>Eukaryota</taxon>
        <taxon>Viridiplantae</taxon>
        <taxon>Streptophyta</taxon>
        <taxon>Embryophyta</taxon>
        <taxon>Tracheophyta</taxon>
        <taxon>Spermatophyta</taxon>
        <taxon>Magnoliopsida</taxon>
        <taxon>Liliopsida</taxon>
        <taxon>Poales</taxon>
        <taxon>Poaceae</taxon>
        <taxon>PACMAD clade</taxon>
        <taxon>Panicoideae</taxon>
        <taxon>Panicodae</taxon>
        <taxon>Paniceae</taxon>
        <taxon>Cenchrinae</taxon>
        <taxon>Setaria</taxon>
    </lineage>
</organism>
<accession>K3ZPH2</accession>
<reference evidence="3" key="1">
    <citation type="journal article" date="2012" name="Nat. Biotechnol.">
        <title>Reference genome sequence of the model plant Setaria.</title>
        <authorList>
            <person name="Bennetzen J.L."/>
            <person name="Schmutz J."/>
            <person name="Wang H."/>
            <person name="Percifield R."/>
            <person name="Hawkins J."/>
            <person name="Pontaroli A.C."/>
            <person name="Estep M."/>
            <person name="Feng L."/>
            <person name="Vaughn J.N."/>
            <person name="Grimwood J."/>
            <person name="Jenkins J."/>
            <person name="Barry K."/>
            <person name="Lindquist E."/>
            <person name="Hellsten U."/>
            <person name="Deshpande S."/>
            <person name="Wang X."/>
            <person name="Wu X."/>
            <person name="Mitros T."/>
            <person name="Triplett J."/>
            <person name="Yang X."/>
            <person name="Ye C.Y."/>
            <person name="Mauro-Herrera M."/>
            <person name="Wang L."/>
            <person name="Li P."/>
            <person name="Sharma M."/>
            <person name="Sharma R."/>
            <person name="Ronald P.C."/>
            <person name="Panaud O."/>
            <person name="Kellogg E.A."/>
            <person name="Brutnell T.P."/>
            <person name="Doust A.N."/>
            <person name="Tuskan G.A."/>
            <person name="Rokhsar D."/>
            <person name="Devos K.M."/>
        </authorList>
    </citation>
    <scope>NUCLEOTIDE SEQUENCE [LARGE SCALE GENOMIC DNA]</scope>
    <source>
        <strain evidence="3">cv. Yugu1</strain>
    </source>
</reference>
<keyword evidence="1" id="KW-1133">Transmembrane helix</keyword>
<dbReference type="InParanoid" id="K3ZPH2"/>
<dbReference type="Proteomes" id="UP000004995">
    <property type="component" value="Unassembled WGS sequence"/>
</dbReference>
<evidence type="ECO:0000313" key="2">
    <source>
        <dbReference type="EnsemblPlants" id="KQK95789"/>
    </source>
</evidence>
<dbReference type="EMBL" id="AGNK02005220">
    <property type="status" value="NOT_ANNOTATED_CDS"/>
    <property type="molecule type" value="Genomic_DNA"/>
</dbReference>
<dbReference type="Gramene" id="KQK95789">
    <property type="protein sequence ID" value="KQK95789"/>
    <property type="gene ID" value="SETIT_028502mg"/>
</dbReference>
<dbReference type="AlphaFoldDB" id="K3ZPH2"/>
<keyword evidence="3" id="KW-1185">Reference proteome</keyword>
<protein>
    <submittedName>
        <fullName evidence="2">Uncharacterized protein</fullName>
    </submittedName>
</protein>
<keyword evidence="1" id="KW-0472">Membrane</keyword>
<evidence type="ECO:0000256" key="1">
    <source>
        <dbReference type="SAM" id="Phobius"/>
    </source>
</evidence>
<dbReference type="HOGENOM" id="CLU_2965348_0_0_1"/>
<sequence>MGNAHVLIHTTGGLSWLFMWIFSIFLTCERVTSFWPLKHNILAIYPYSREKKKMEPCPR</sequence>
<feature type="transmembrane region" description="Helical" evidence="1">
    <location>
        <begin position="6"/>
        <end position="28"/>
    </location>
</feature>
<evidence type="ECO:0000313" key="3">
    <source>
        <dbReference type="Proteomes" id="UP000004995"/>
    </source>
</evidence>
<reference evidence="2" key="2">
    <citation type="submission" date="2018-08" db="UniProtKB">
        <authorList>
            <consortium name="EnsemblPlants"/>
        </authorList>
    </citation>
    <scope>IDENTIFICATION</scope>
    <source>
        <strain evidence="2">Yugu1</strain>
    </source>
</reference>
<keyword evidence="1" id="KW-0812">Transmembrane</keyword>
<proteinExistence type="predicted"/>